<accession>A0A6J4T693</accession>
<dbReference type="InterPro" id="IPR014787">
    <property type="entry name" value="PSer_Pase_RsbU_N"/>
</dbReference>
<evidence type="ECO:0000259" key="1">
    <source>
        <dbReference type="Pfam" id="PF08673"/>
    </source>
</evidence>
<dbReference type="InterPro" id="IPR017944">
    <property type="entry name" value="KaiA/RbsU_helical_domain_sf"/>
</dbReference>
<protein>
    <recommendedName>
        <fullName evidence="1">Phosphoserine phosphatase RsbU N-terminal domain-containing protein</fullName>
    </recommendedName>
</protein>
<dbReference type="EMBL" id="CADCVP010000300">
    <property type="protein sequence ID" value="CAA9514931.1"/>
    <property type="molecule type" value="Genomic_DNA"/>
</dbReference>
<dbReference type="Gene3D" id="1.10.1240.30">
    <property type="entry name" value="KaiA/RbsU domain"/>
    <property type="match status" value="1"/>
</dbReference>
<dbReference type="Pfam" id="PF08673">
    <property type="entry name" value="RsbU_N"/>
    <property type="match status" value="1"/>
</dbReference>
<sequence>MTDFALRYRSAFEAQLRDPGEGNLQAAYDLGREAVERGSSILDLAMAHHAALSAALRPGGPGGDVTATVQAAEDFFLESVSAFEMVQRGFLEARDSAAAERAHAELLRQLSAFLADASLALSAADSRLEMLRLVCEQACELMGAEGCLLTTGIQAQPRFAAASLPEDDLTWRAFARWLDLTRLDDAVRSSGAVVRMWSEELSDRLGAAAGAAARRPDLRDHVGTALRALDGRAIGSLHLFNKIDGTFTVLDEAVVAHLAQMAAAALERSELYV</sequence>
<dbReference type="AlphaFoldDB" id="A0A6J4T693"/>
<name>A0A6J4T693_9ACTN</name>
<dbReference type="InterPro" id="IPR029016">
    <property type="entry name" value="GAF-like_dom_sf"/>
</dbReference>
<proteinExistence type="predicted"/>
<gene>
    <name evidence="2" type="ORF">AVDCRST_MAG69-2709</name>
</gene>
<organism evidence="2">
    <name type="scientific">uncultured Solirubrobacteraceae bacterium</name>
    <dbReference type="NCBI Taxonomy" id="1162706"/>
    <lineage>
        <taxon>Bacteria</taxon>
        <taxon>Bacillati</taxon>
        <taxon>Actinomycetota</taxon>
        <taxon>Thermoleophilia</taxon>
        <taxon>Solirubrobacterales</taxon>
        <taxon>Solirubrobacteraceae</taxon>
        <taxon>environmental samples</taxon>
    </lineage>
</organism>
<feature type="domain" description="Phosphoserine phosphatase RsbU N-terminal" evidence="1">
    <location>
        <begin position="7"/>
        <end position="85"/>
    </location>
</feature>
<reference evidence="2" key="1">
    <citation type="submission" date="2020-02" db="EMBL/GenBank/DDBJ databases">
        <authorList>
            <person name="Meier V. D."/>
        </authorList>
    </citation>
    <scope>NUCLEOTIDE SEQUENCE</scope>
    <source>
        <strain evidence="2">AVDCRST_MAG69</strain>
    </source>
</reference>
<evidence type="ECO:0000313" key="2">
    <source>
        <dbReference type="EMBL" id="CAA9514931.1"/>
    </source>
</evidence>
<dbReference type="SUPFAM" id="SSF55781">
    <property type="entry name" value="GAF domain-like"/>
    <property type="match status" value="1"/>
</dbReference>
<dbReference type="Gene3D" id="3.30.450.40">
    <property type="match status" value="1"/>
</dbReference>